<comment type="caution">
    <text evidence="3">The sequence shown here is derived from an EMBL/GenBank/DDBJ whole genome shotgun (WGS) entry which is preliminary data.</text>
</comment>
<dbReference type="Proteomes" id="UP001063166">
    <property type="component" value="Unassembled WGS sequence"/>
</dbReference>
<gene>
    <name evidence="3" type="ORF">LshimejAT787_1401130</name>
</gene>
<dbReference type="AlphaFoldDB" id="A0A9P3UUY5"/>
<evidence type="ECO:0000256" key="1">
    <source>
        <dbReference type="SAM" id="MobiDB-lite"/>
    </source>
</evidence>
<dbReference type="EMBL" id="BRPK01000014">
    <property type="protein sequence ID" value="GLB43601.1"/>
    <property type="molecule type" value="Genomic_DNA"/>
</dbReference>
<accession>A0A9P3UUY5</accession>
<feature type="domain" description="Chromodomain helicase DNA-binding" evidence="2">
    <location>
        <begin position="38"/>
        <end position="97"/>
    </location>
</feature>
<evidence type="ECO:0000313" key="3">
    <source>
        <dbReference type="EMBL" id="GLB43601.1"/>
    </source>
</evidence>
<feature type="compositionally biased region" description="Polar residues" evidence="1">
    <location>
        <begin position="1"/>
        <end position="13"/>
    </location>
</feature>
<protein>
    <recommendedName>
        <fullName evidence="2">Chromodomain helicase DNA-binding domain-containing protein</fullName>
    </recommendedName>
</protein>
<keyword evidence="4" id="KW-1185">Reference proteome</keyword>
<dbReference type="Pfam" id="PF18196">
    <property type="entry name" value="Cdh1_DBD_1"/>
    <property type="match status" value="1"/>
</dbReference>
<dbReference type="InterPro" id="IPR041150">
    <property type="entry name" value="Cdh1_DBD"/>
</dbReference>
<organism evidence="3 4">
    <name type="scientific">Lyophyllum shimeji</name>
    <name type="common">Hon-shimeji</name>
    <name type="synonym">Tricholoma shimeji</name>
    <dbReference type="NCBI Taxonomy" id="47721"/>
    <lineage>
        <taxon>Eukaryota</taxon>
        <taxon>Fungi</taxon>
        <taxon>Dikarya</taxon>
        <taxon>Basidiomycota</taxon>
        <taxon>Agaricomycotina</taxon>
        <taxon>Agaricomycetes</taxon>
        <taxon>Agaricomycetidae</taxon>
        <taxon>Agaricales</taxon>
        <taxon>Tricholomatineae</taxon>
        <taxon>Lyophyllaceae</taxon>
        <taxon>Lyophyllum</taxon>
    </lineage>
</organism>
<sequence>MSEATYHSLSSRGSYRVRPNQASSLAETTASRKAMELKARDVRALIRSLQRWGDIRQRYDVIVTDSNLQDKNQGMMLDVVDEIVAICAEAVQEKRARVAAGKTFTNRSVLFSWRGVHNINAEIVFYRHRDLQIVYKILSKLDDPYKWTIPFENITPAWNWLA</sequence>
<name>A0A9P3UUY5_LYOSH</name>
<feature type="region of interest" description="Disordered" evidence="1">
    <location>
        <begin position="1"/>
        <end position="23"/>
    </location>
</feature>
<evidence type="ECO:0000259" key="2">
    <source>
        <dbReference type="Pfam" id="PF18196"/>
    </source>
</evidence>
<proteinExistence type="predicted"/>
<dbReference type="OrthoDB" id="3030170at2759"/>
<dbReference type="Gene3D" id="6.10.140.1440">
    <property type="match status" value="1"/>
</dbReference>
<reference evidence="3" key="1">
    <citation type="submission" date="2022-07" db="EMBL/GenBank/DDBJ databases">
        <title>The genome of Lyophyllum shimeji provides insight into the initial evolution of ectomycorrhizal fungal genome.</title>
        <authorList>
            <person name="Kobayashi Y."/>
            <person name="Shibata T."/>
            <person name="Hirakawa H."/>
            <person name="Shigenobu S."/>
            <person name="Nishiyama T."/>
            <person name="Yamada A."/>
            <person name="Hasebe M."/>
            <person name="Kawaguchi M."/>
        </authorList>
    </citation>
    <scope>NUCLEOTIDE SEQUENCE</scope>
    <source>
        <strain evidence="3">AT787</strain>
    </source>
</reference>
<evidence type="ECO:0000313" key="4">
    <source>
        <dbReference type="Proteomes" id="UP001063166"/>
    </source>
</evidence>